<accession>A0ABV0EHS6</accession>
<dbReference type="GO" id="GO:0005840">
    <property type="term" value="C:ribosome"/>
    <property type="evidence" value="ECO:0007669"/>
    <property type="project" value="UniProtKB-KW"/>
</dbReference>
<comment type="caution">
    <text evidence="7">The sequence shown here is derived from an EMBL/GenBank/DDBJ whole genome shotgun (WGS) entry which is preliminary data.</text>
</comment>
<keyword evidence="7" id="KW-0687">Ribonucleoprotein</keyword>
<dbReference type="InterPro" id="IPR001977">
    <property type="entry name" value="Depp_CoAkinase"/>
</dbReference>
<dbReference type="RefSeq" id="WP_347308347.1">
    <property type="nucleotide sequence ID" value="NZ_JBAJEX010000006.1"/>
</dbReference>
<keyword evidence="2 5" id="KW-0547">Nucleotide-binding</keyword>
<keyword evidence="7" id="KW-0689">Ribosomal protein</keyword>
<gene>
    <name evidence="5 7" type="primary">coaE</name>
    <name evidence="7" type="ORF">V6E02_08420</name>
</gene>
<proteinExistence type="inferred from homology"/>
<dbReference type="InterPro" id="IPR027417">
    <property type="entry name" value="P-loop_NTPase"/>
</dbReference>
<keyword evidence="8" id="KW-1185">Reference proteome</keyword>
<comment type="pathway">
    <text evidence="5">Cofactor biosynthesis; coenzyme A biosynthesis; CoA from (R)-pantothenate: step 5/5.</text>
</comment>
<dbReference type="PROSITE" id="PS51219">
    <property type="entry name" value="DPCK"/>
    <property type="match status" value="1"/>
</dbReference>
<evidence type="ECO:0000256" key="6">
    <source>
        <dbReference type="NCBIfam" id="TIGR00152"/>
    </source>
</evidence>
<keyword evidence="4 5" id="KW-0173">Coenzyme A biosynthesis</keyword>
<reference evidence="7 8" key="1">
    <citation type="submission" date="2024-02" db="EMBL/GenBank/DDBJ databases">
        <title>New thermophilic sulfur-oxidizing bacteria from a hot springs of the Uzon caldera (Kamchatka, Russia).</title>
        <authorList>
            <person name="Dukat A.M."/>
            <person name="Elcheninov A.G."/>
            <person name="Frolov E.N."/>
        </authorList>
    </citation>
    <scope>NUCLEOTIDE SEQUENCE [LARGE SCALE GENOMIC DNA]</scope>
    <source>
        <strain evidence="7 8">AK1</strain>
    </source>
</reference>
<dbReference type="CDD" id="cd02022">
    <property type="entry name" value="DPCK"/>
    <property type="match status" value="1"/>
</dbReference>
<protein>
    <recommendedName>
        <fullName evidence="5 6">Dephospho-CoA kinase</fullName>
        <ecNumber evidence="5 6">2.7.1.24</ecNumber>
    </recommendedName>
    <alternativeName>
        <fullName evidence="5">Dephosphocoenzyme A kinase</fullName>
    </alternativeName>
</protein>
<sequence>MAFVIGLTGGIGSGKSTVAEYFRRLGATIIDTDEIAHALTRPGTPGHDTIVATFGPAVRDASGQLDRAALRRLVFADPAARAQLEAILHPLIRQEVERALAAAKGPYVVLVVPLLVEASGWRERVQRVLVVDCSEAEQVRRTMARSGLSREEVMAIMAAQASREARLAAADDVLVNEGDFAHLEESVRALDARYRALAASG</sequence>
<evidence type="ECO:0000256" key="2">
    <source>
        <dbReference type="ARBA" id="ARBA00022741"/>
    </source>
</evidence>
<evidence type="ECO:0000313" key="8">
    <source>
        <dbReference type="Proteomes" id="UP001482231"/>
    </source>
</evidence>
<dbReference type="EC" id="2.7.1.24" evidence="5 6"/>
<dbReference type="EMBL" id="JBAJEX010000006">
    <property type="protein sequence ID" value="MEO1767233.1"/>
    <property type="molecule type" value="Genomic_DNA"/>
</dbReference>
<keyword evidence="5 7" id="KW-0418">Kinase</keyword>
<dbReference type="GO" id="GO:0004140">
    <property type="term" value="F:dephospho-CoA kinase activity"/>
    <property type="evidence" value="ECO:0007669"/>
    <property type="project" value="UniProtKB-EC"/>
</dbReference>
<dbReference type="Gene3D" id="3.40.50.300">
    <property type="entry name" value="P-loop containing nucleotide triphosphate hydrolases"/>
    <property type="match status" value="1"/>
</dbReference>
<comment type="similarity">
    <text evidence="1 5">Belongs to the CoaE family.</text>
</comment>
<feature type="binding site" evidence="5">
    <location>
        <begin position="12"/>
        <end position="17"/>
    </location>
    <ligand>
        <name>ATP</name>
        <dbReference type="ChEBI" id="CHEBI:30616"/>
    </ligand>
</feature>
<dbReference type="SUPFAM" id="SSF52540">
    <property type="entry name" value="P-loop containing nucleoside triphosphate hydrolases"/>
    <property type="match status" value="1"/>
</dbReference>
<dbReference type="NCBIfam" id="TIGR00152">
    <property type="entry name" value="dephospho-CoA kinase"/>
    <property type="match status" value="1"/>
</dbReference>
<evidence type="ECO:0000256" key="4">
    <source>
        <dbReference type="ARBA" id="ARBA00022993"/>
    </source>
</evidence>
<dbReference type="PANTHER" id="PTHR10695">
    <property type="entry name" value="DEPHOSPHO-COA KINASE-RELATED"/>
    <property type="match status" value="1"/>
</dbReference>
<name>A0ABV0EHS6_9BURK</name>
<evidence type="ECO:0000256" key="1">
    <source>
        <dbReference type="ARBA" id="ARBA00009018"/>
    </source>
</evidence>
<comment type="function">
    <text evidence="5">Catalyzes the phosphorylation of the 3'-hydroxyl group of dephosphocoenzyme A to form coenzyme A.</text>
</comment>
<evidence type="ECO:0000256" key="3">
    <source>
        <dbReference type="ARBA" id="ARBA00022840"/>
    </source>
</evidence>
<dbReference type="Proteomes" id="UP001482231">
    <property type="component" value="Unassembled WGS sequence"/>
</dbReference>
<evidence type="ECO:0000256" key="5">
    <source>
        <dbReference type="HAMAP-Rule" id="MF_00376"/>
    </source>
</evidence>
<evidence type="ECO:0000313" key="7">
    <source>
        <dbReference type="EMBL" id="MEO1767233.1"/>
    </source>
</evidence>
<keyword evidence="5" id="KW-0963">Cytoplasm</keyword>
<keyword evidence="5 7" id="KW-0808">Transferase</keyword>
<keyword evidence="3 5" id="KW-0067">ATP-binding</keyword>
<organism evidence="7 8">
    <name type="scientific">Thiobacter aerophilum</name>
    <dbReference type="NCBI Taxonomy" id="3121275"/>
    <lineage>
        <taxon>Bacteria</taxon>
        <taxon>Pseudomonadati</taxon>
        <taxon>Pseudomonadota</taxon>
        <taxon>Betaproteobacteria</taxon>
        <taxon>Burkholderiales</taxon>
        <taxon>Thiobacteraceae</taxon>
        <taxon>Thiobacter</taxon>
    </lineage>
</organism>
<comment type="catalytic activity">
    <reaction evidence="5">
        <text>3'-dephospho-CoA + ATP = ADP + CoA + H(+)</text>
        <dbReference type="Rhea" id="RHEA:18245"/>
        <dbReference type="ChEBI" id="CHEBI:15378"/>
        <dbReference type="ChEBI" id="CHEBI:30616"/>
        <dbReference type="ChEBI" id="CHEBI:57287"/>
        <dbReference type="ChEBI" id="CHEBI:57328"/>
        <dbReference type="ChEBI" id="CHEBI:456216"/>
        <dbReference type="EC" id="2.7.1.24"/>
    </reaction>
</comment>
<comment type="subcellular location">
    <subcellularLocation>
        <location evidence="5">Cytoplasm</location>
    </subcellularLocation>
</comment>
<dbReference type="HAMAP" id="MF_00376">
    <property type="entry name" value="Dephospho_CoA_kinase"/>
    <property type="match status" value="1"/>
</dbReference>
<dbReference type="Pfam" id="PF01121">
    <property type="entry name" value="CoaE"/>
    <property type="match status" value="1"/>
</dbReference>
<dbReference type="PANTHER" id="PTHR10695:SF46">
    <property type="entry name" value="BIFUNCTIONAL COENZYME A SYNTHASE-RELATED"/>
    <property type="match status" value="1"/>
</dbReference>